<dbReference type="PANTHER" id="PTHR28043">
    <property type="entry name" value="INCREASED RECOMBINATION CENTERS PROTEIN 6"/>
    <property type="match status" value="1"/>
</dbReference>
<dbReference type="AlphaFoldDB" id="A0A9P7RHZ7"/>
<accession>A0A9P7RHZ7</accession>
<feature type="region of interest" description="Disordered" evidence="1">
    <location>
        <begin position="218"/>
        <end position="265"/>
    </location>
</feature>
<evidence type="ECO:0000256" key="1">
    <source>
        <dbReference type="SAM" id="MobiDB-lite"/>
    </source>
</evidence>
<evidence type="ECO:0000313" key="3">
    <source>
        <dbReference type="Proteomes" id="UP000699042"/>
    </source>
</evidence>
<dbReference type="PANTHER" id="PTHR28043:SF1">
    <property type="entry name" value="INCREASED RECOMBINATION CENTERS PROTEIN 6"/>
    <property type="match status" value="1"/>
</dbReference>
<evidence type="ECO:0000313" key="2">
    <source>
        <dbReference type="EMBL" id="KAG7057553.1"/>
    </source>
</evidence>
<name>A0A9P7RHZ7_9PEZI</name>
<feature type="compositionally biased region" description="Acidic residues" evidence="1">
    <location>
        <begin position="253"/>
        <end position="265"/>
    </location>
</feature>
<organism evidence="2 3">
    <name type="scientific">Colletotrichum scovillei</name>
    <dbReference type="NCBI Taxonomy" id="1209932"/>
    <lineage>
        <taxon>Eukaryota</taxon>
        <taxon>Fungi</taxon>
        <taxon>Dikarya</taxon>
        <taxon>Ascomycota</taxon>
        <taxon>Pezizomycotina</taxon>
        <taxon>Sordariomycetes</taxon>
        <taxon>Hypocreomycetidae</taxon>
        <taxon>Glomerellales</taxon>
        <taxon>Glomerellaceae</taxon>
        <taxon>Colletotrichum</taxon>
        <taxon>Colletotrichum acutatum species complex</taxon>
    </lineage>
</organism>
<reference evidence="2" key="1">
    <citation type="submission" date="2021-05" db="EMBL/GenBank/DDBJ databases">
        <title>Comparative genomics of three Colletotrichum scovillei strains and genetic complementation revealed genes involved fungal growth and virulence on chili pepper.</title>
        <authorList>
            <person name="Hsieh D.-K."/>
            <person name="Chuang S.-C."/>
            <person name="Chen C.-Y."/>
            <person name="Chao Y.-T."/>
            <person name="Lu M.-Y.J."/>
            <person name="Lee M.-H."/>
            <person name="Shih M.-C."/>
        </authorList>
    </citation>
    <scope>NUCLEOTIDE SEQUENCE</scope>
    <source>
        <strain evidence="2">Coll-153</strain>
    </source>
</reference>
<feature type="compositionally biased region" description="Acidic residues" evidence="1">
    <location>
        <begin position="218"/>
        <end position="233"/>
    </location>
</feature>
<feature type="compositionally biased region" description="Basic and acidic residues" evidence="1">
    <location>
        <begin position="364"/>
        <end position="382"/>
    </location>
</feature>
<proteinExistence type="predicted"/>
<feature type="compositionally biased region" description="Acidic residues" evidence="1">
    <location>
        <begin position="332"/>
        <end position="341"/>
    </location>
</feature>
<dbReference type="GO" id="GO:0016192">
    <property type="term" value="P:vesicle-mediated transport"/>
    <property type="evidence" value="ECO:0007669"/>
    <property type="project" value="InterPro"/>
</dbReference>
<dbReference type="InterPro" id="IPR034627">
    <property type="entry name" value="Irc6"/>
</dbReference>
<feature type="compositionally biased region" description="Acidic residues" evidence="1">
    <location>
        <begin position="287"/>
        <end position="296"/>
    </location>
</feature>
<dbReference type="GO" id="GO:0030674">
    <property type="term" value="F:protein-macromolecule adaptor activity"/>
    <property type="evidence" value="ECO:0007669"/>
    <property type="project" value="TreeGrafter"/>
</dbReference>
<feature type="region of interest" description="Disordered" evidence="1">
    <location>
        <begin position="283"/>
        <end position="342"/>
    </location>
</feature>
<protein>
    <submittedName>
        <fullName evidence="2">Alpha and gamma adaptin binding protein p34</fullName>
    </submittedName>
</protein>
<feature type="region of interest" description="Disordered" evidence="1">
    <location>
        <begin position="359"/>
        <end position="382"/>
    </location>
</feature>
<dbReference type="OrthoDB" id="10261384at2759"/>
<sequence length="382" mass="40756">MEVKNPRRVLAVSLADSTQHLSRVIKDLTGTHPEPASTTLAGTTHILPIKTSYYTADVPIWLDLVDAPVEWSASFLSPEAKEVLTVLGGLAVVFALPSSSSSSSSSTSAPAPADVAVTATPALAPASSPPPSVEDTRALITEVGRVVREGLGGWGWDGVGLGIGVGDEMADEWEDLCAEWGLEFVQVRGGKKDDGRNEFGEKMGIARVLEALESNDWDAADDMDGPSDLDSDLDAAAGDLPRKPRPLAGGIGNDDDDFDLDDPENLDFGFDRADFEGLKKAIWNLEQEPEDEDEVVEGGAADTAKATSETAGGAATTDNPDAKKQKKQAEDAEKEDLDAEDVEKIEQMMRKLQAVRDLSAGLPEDQRRRMAKKAVGEVMKEL</sequence>
<dbReference type="EMBL" id="JAESDN010000001">
    <property type="protein sequence ID" value="KAG7057553.1"/>
    <property type="molecule type" value="Genomic_DNA"/>
</dbReference>
<keyword evidence="3" id="KW-1185">Reference proteome</keyword>
<gene>
    <name evidence="2" type="ORF">JMJ77_004937</name>
</gene>
<dbReference type="Gene3D" id="3.40.50.11960">
    <property type="match status" value="1"/>
</dbReference>
<feature type="compositionally biased region" description="Low complexity" evidence="1">
    <location>
        <begin position="303"/>
        <end position="317"/>
    </location>
</feature>
<comment type="caution">
    <text evidence="2">The sequence shown here is derived from an EMBL/GenBank/DDBJ whole genome shotgun (WGS) entry which is preliminary data.</text>
</comment>
<feature type="compositionally biased region" description="Basic and acidic residues" evidence="1">
    <location>
        <begin position="320"/>
        <end position="331"/>
    </location>
</feature>
<dbReference type="Proteomes" id="UP000699042">
    <property type="component" value="Unassembled WGS sequence"/>
</dbReference>
<dbReference type="Pfam" id="PF10199">
    <property type="entry name" value="Adaptin_binding"/>
    <property type="match status" value="1"/>
</dbReference>